<proteinExistence type="predicted"/>
<accession>A0A392RJQ4</accession>
<dbReference type="EMBL" id="LXQA010237641">
    <property type="protein sequence ID" value="MCI36811.1"/>
    <property type="molecule type" value="Genomic_DNA"/>
</dbReference>
<keyword evidence="2" id="KW-1185">Reference proteome</keyword>
<organism evidence="1 2">
    <name type="scientific">Trifolium medium</name>
    <dbReference type="NCBI Taxonomy" id="97028"/>
    <lineage>
        <taxon>Eukaryota</taxon>
        <taxon>Viridiplantae</taxon>
        <taxon>Streptophyta</taxon>
        <taxon>Embryophyta</taxon>
        <taxon>Tracheophyta</taxon>
        <taxon>Spermatophyta</taxon>
        <taxon>Magnoliopsida</taxon>
        <taxon>eudicotyledons</taxon>
        <taxon>Gunneridae</taxon>
        <taxon>Pentapetalae</taxon>
        <taxon>rosids</taxon>
        <taxon>fabids</taxon>
        <taxon>Fabales</taxon>
        <taxon>Fabaceae</taxon>
        <taxon>Papilionoideae</taxon>
        <taxon>50 kb inversion clade</taxon>
        <taxon>NPAAA clade</taxon>
        <taxon>Hologalegina</taxon>
        <taxon>IRL clade</taxon>
        <taxon>Trifolieae</taxon>
        <taxon>Trifolium</taxon>
    </lineage>
</organism>
<reference evidence="1 2" key="1">
    <citation type="journal article" date="2018" name="Front. Plant Sci.">
        <title>Red Clover (Trifolium pratense) and Zigzag Clover (T. medium) - A Picture of Genomic Similarities and Differences.</title>
        <authorList>
            <person name="Dluhosova J."/>
            <person name="Istvanek J."/>
            <person name="Nedelnik J."/>
            <person name="Repkova J."/>
        </authorList>
    </citation>
    <scope>NUCLEOTIDE SEQUENCE [LARGE SCALE GENOMIC DNA]</scope>
    <source>
        <strain evidence="2">cv. 10/8</strain>
        <tissue evidence="1">Leaf</tissue>
    </source>
</reference>
<feature type="non-terminal residue" evidence="1">
    <location>
        <position position="1"/>
    </location>
</feature>
<comment type="caution">
    <text evidence="1">The sequence shown here is derived from an EMBL/GenBank/DDBJ whole genome shotgun (WGS) entry which is preliminary data.</text>
</comment>
<evidence type="ECO:0000313" key="1">
    <source>
        <dbReference type="EMBL" id="MCI36811.1"/>
    </source>
</evidence>
<dbReference type="AlphaFoldDB" id="A0A392RJQ4"/>
<dbReference type="Proteomes" id="UP000265520">
    <property type="component" value="Unassembled WGS sequence"/>
</dbReference>
<name>A0A392RJQ4_9FABA</name>
<sequence>VVLSPMWMIPGCPPLGDPTVVSEPMIQQRIRPAPCIESFPDKGGQAACPVEAVTTAVQVQVYVDEIASARGGA</sequence>
<evidence type="ECO:0000313" key="2">
    <source>
        <dbReference type="Proteomes" id="UP000265520"/>
    </source>
</evidence>
<protein>
    <submittedName>
        <fullName evidence="1">Uncharacterized protein</fullName>
    </submittedName>
</protein>